<comment type="subcellular location">
    <subcellularLocation>
        <location evidence="1">Nucleus</location>
    </subcellularLocation>
</comment>
<keyword evidence="2" id="KW-1133">Transmembrane helix</keyword>
<reference evidence="4 5" key="1">
    <citation type="submission" date="2024-08" db="EMBL/GenBank/DDBJ databases">
        <title>Insights into the chromosomal genome structure of Flemingia macrophylla.</title>
        <authorList>
            <person name="Ding Y."/>
            <person name="Zhao Y."/>
            <person name="Bi W."/>
            <person name="Wu M."/>
            <person name="Zhao G."/>
            <person name="Gong Y."/>
            <person name="Li W."/>
            <person name="Zhang P."/>
        </authorList>
    </citation>
    <scope>NUCLEOTIDE SEQUENCE [LARGE SCALE GENOMIC DNA]</scope>
    <source>
        <strain evidence="4">DYQJB</strain>
        <tissue evidence="4">Leaf</tissue>
    </source>
</reference>
<comment type="caution">
    <text evidence="4">The sequence shown here is derived from an EMBL/GenBank/DDBJ whole genome shotgun (WGS) entry which is preliminary data.</text>
</comment>
<feature type="domain" description="TFIIS N-terminal" evidence="3">
    <location>
        <begin position="1"/>
        <end position="70"/>
    </location>
</feature>
<evidence type="ECO:0000256" key="1">
    <source>
        <dbReference type="PROSITE-ProRule" id="PRU00649"/>
    </source>
</evidence>
<dbReference type="InterPro" id="IPR035441">
    <property type="entry name" value="TFIIS/LEDGF_dom_sf"/>
</dbReference>
<keyword evidence="2" id="KW-0812">Transmembrane</keyword>
<accession>A0ABD1NLU7</accession>
<sequence length="106" mass="12546">MPNITIRTEISKILNDFPIDLEQYDRREQLKNSGLGKVIMFLSKSDEEIKVNRKVAQELVDKWSRPIFNKSSRFEDMRSMDLSLFLGILYYVCFFEGGWIIFAFSH</sequence>
<dbReference type="PROSITE" id="PS51319">
    <property type="entry name" value="TFIIS_N"/>
    <property type="match status" value="1"/>
</dbReference>
<dbReference type="PANTHER" id="PTHR47350:SF4">
    <property type="entry name" value="PROTEIN IWS1 HOMOLOG 1"/>
    <property type="match status" value="1"/>
</dbReference>
<dbReference type="AlphaFoldDB" id="A0ABD1NLU7"/>
<name>A0ABD1NLU7_9FABA</name>
<protein>
    <recommendedName>
        <fullName evidence="3">TFIIS N-terminal domain-containing protein</fullName>
    </recommendedName>
</protein>
<evidence type="ECO:0000313" key="5">
    <source>
        <dbReference type="Proteomes" id="UP001603857"/>
    </source>
</evidence>
<evidence type="ECO:0000259" key="3">
    <source>
        <dbReference type="PROSITE" id="PS51319"/>
    </source>
</evidence>
<dbReference type="EMBL" id="JBGMDY010000001">
    <property type="protein sequence ID" value="KAL2348886.1"/>
    <property type="molecule type" value="Genomic_DNA"/>
</dbReference>
<dbReference type="PANTHER" id="PTHR47350">
    <property type="entry name" value="PROTEIN IWS1 HOMOLOG 1"/>
    <property type="match status" value="1"/>
</dbReference>
<dbReference type="Gene3D" id="1.20.930.10">
    <property type="entry name" value="Conserved domain common to transcription factors TFIIS, elongin A, CRSP70"/>
    <property type="match status" value="1"/>
</dbReference>
<organism evidence="4 5">
    <name type="scientific">Flemingia macrophylla</name>
    <dbReference type="NCBI Taxonomy" id="520843"/>
    <lineage>
        <taxon>Eukaryota</taxon>
        <taxon>Viridiplantae</taxon>
        <taxon>Streptophyta</taxon>
        <taxon>Embryophyta</taxon>
        <taxon>Tracheophyta</taxon>
        <taxon>Spermatophyta</taxon>
        <taxon>Magnoliopsida</taxon>
        <taxon>eudicotyledons</taxon>
        <taxon>Gunneridae</taxon>
        <taxon>Pentapetalae</taxon>
        <taxon>rosids</taxon>
        <taxon>fabids</taxon>
        <taxon>Fabales</taxon>
        <taxon>Fabaceae</taxon>
        <taxon>Papilionoideae</taxon>
        <taxon>50 kb inversion clade</taxon>
        <taxon>NPAAA clade</taxon>
        <taxon>indigoferoid/millettioid clade</taxon>
        <taxon>Phaseoleae</taxon>
        <taxon>Flemingia</taxon>
    </lineage>
</organism>
<keyword evidence="2" id="KW-0472">Membrane</keyword>
<feature type="transmembrane region" description="Helical" evidence="2">
    <location>
        <begin position="82"/>
        <end position="104"/>
    </location>
</feature>
<keyword evidence="5" id="KW-1185">Reference proteome</keyword>
<proteinExistence type="predicted"/>
<dbReference type="Proteomes" id="UP001603857">
    <property type="component" value="Unassembled WGS sequence"/>
</dbReference>
<evidence type="ECO:0000313" key="4">
    <source>
        <dbReference type="EMBL" id="KAL2348886.1"/>
    </source>
</evidence>
<gene>
    <name evidence="4" type="ORF">Fmac_002886</name>
</gene>
<keyword evidence="1" id="KW-0539">Nucleus</keyword>
<dbReference type="InterPro" id="IPR044204">
    <property type="entry name" value="IWS1/2"/>
</dbReference>
<dbReference type="InterPro" id="IPR017923">
    <property type="entry name" value="TFIIS_N"/>
</dbReference>
<dbReference type="GO" id="GO:0005634">
    <property type="term" value="C:nucleus"/>
    <property type="evidence" value="ECO:0007669"/>
    <property type="project" value="UniProtKB-SubCell"/>
</dbReference>
<evidence type="ECO:0000256" key="2">
    <source>
        <dbReference type="SAM" id="Phobius"/>
    </source>
</evidence>
<dbReference type="Pfam" id="PF08711">
    <property type="entry name" value="Med26"/>
    <property type="match status" value="1"/>
</dbReference>